<sequence length="880" mass="94005">MKKLLLIASFLVPFGMIAQTSGGPDNFGYTWKSSAASGGPTYAWYDISTIGTQVNGLGDDNVIGPFPLSSFTYYTAQPTSFYVGSNGYISFSSVNIASVAGAFPIIPTVGGPNNFIAALLCDLSFASSGNPGRAYYYDNGDSVCVSFINVPFWINNSAQYGGSNTFQIILNKLDTSITVNYQSQTGSPDPTYTANGLSIGIENSSGTDGLQQYRGMVFPTANTSVKYYYPNIVAPLTDASANWVGNTSSAGEFVLQGQVLDLKTNVKNTGNQTIPTLTANGTVTPPVGGTPLNTSKSIANLAAGKDSTITYNTPYTFTQLGAHSYRTNITGVTGDNTPSNNSLTQKIIALNPVSDTIKMDYTDGVSTGSIGWSGGNGGTAVYMSPPIYPARILSTEYYITALGTPAVGFHAMIFDDDGPNGTHGTLLDSVYVAPGSLTINSYASIKPNDTNITITSGGVYIHWLMDGDGINIGTSTSLPISKRAIEVISGSWADYRDQSTQDFMMGMTIATPSEDGEVTSIGRLNGKAVFTQRVRPYPLTAKISNIGFRNATNVTVQNKQFTNSGIQVGTGSKVLATLNAGRDTTFTFSNTFTPSIAGTYSYHVYLNKLLKDNELDNDTMIQEIIVVDTNLSTINASYANATSEGSVANASSMMAYAVYFKPPYASSRIKKTSFYHTALGGAFGFDVLLYKADGPNGMPGTVLDSVLVGSGNITTNTYIDVTPSSNNVLVDSNGFYVVWRPFGNGITLGVDQELPFSKNTYQLDANGYAPYVNNNSEDLMIKVQFENGTVPVGVEEQTLEKLSVYPNPFNNFTTIALSNSIDGNVVNIEIRDIKGQIVSPKVIKYQDKILVFKGHLPQGQYIYQLNSNGKIIAKGKLTMN</sequence>
<evidence type="ECO:0000256" key="2">
    <source>
        <dbReference type="SAM" id="SignalP"/>
    </source>
</evidence>
<dbReference type="InterPro" id="IPR013783">
    <property type="entry name" value="Ig-like_fold"/>
</dbReference>
<accession>A0A6N9NQJ0</accession>
<evidence type="ECO:0000313" key="5">
    <source>
        <dbReference type="Proteomes" id="UP000470771"/>
    </source>
</evidence>
<keyword evidence="1 2" id="KW-0732">Signal</keyword>
<organism evidence="4 5">
    <name type="scientific">Acidiluteibacter ferrifornacis</name>
    <dbReference type="NCBI Taxonomy" id="2692424"/>
    <lineage>
        <taxon>Bacteria</taxon>
        <taxon>Pseudomonadati</taxon>
        <taxon>Bacteroidota</taxon>
        <taxon>Flavobacteriia</taxon>
        <taxon>Flavobacteriales</taxon>
        <taxon>Cryomorphaceae</taxon>
        <taxon>Acidiluteibacter</taxon>
    </lineage>
</organism>
<dbReference type="AlphaFoldDB" id="A0A6N9NQJ0"/>
<evidence type="ECO:0000313" key="4">
    <source>
        <dbReference type="EMBL" id="NBG67347.1"/>
    </source>
</evidence>
<dbReference type="RefSeq" id="WP_160634296.1">
    <property type="nucleotide sequence ID" value="NZ_WWNE01000018.1"/>
</dbReference>
<dbReference type="Proteomes" id="UP000470771">
    <property type="component" value="Unassembled WGS sequence"/>
</dbReference>
<evidence type="ECO:0000256" key="1">
    <source>
        <dbReference type="ARBA" id="ARBA00022729"/>
    </source>
</evidence>
<dbReference type="EMBL" id="WWNE01000018">
    <property type="protein sequence ID" value="NBG67347.1"/>
    <property type="molecule type" value="Genomic_DNA"/>
</dbReference>
<dbReference type="InterPro" id="IPR026444">
    <property type="entry name" value="Secre_tail"/>
</dbReference>
<feature type="domain" description="Secretion system C-terminal sorting" evidence="3">
    <location>
        <begin position="804"/>
        <end position="872"/>
    </location>
</feature>
<proteinExistence type="predicted"/>
<gene>
    <name evidence="4" type="ORF">GQN54_14560</name>
</gene>
<comment type="caution">
    <text evidence="4">The sequence shown here is derived from an EMBL/GenBank/DDBJ whole genome shotgun (WGS) entry which is preliminary data.</text>
</comment>
<dbReference type="NCBIfam" id="TIGR04183">
    <property type="entry name" value="Por_Secre_tail"/>
    <property type="match status" value="1"/>
</dbReference>
<feature type="chain" id="PRO_5026816372" evidence="2">
    <location>
        <begin position="19"/>
        <end position="880"/>
    </location>
</feature>
<reference evidence="4 5" key="1">
    <citation type="submission" date="2019-12" db="EMBL/GenBank/DDBJ databases">
        <authorList>
            <person name="Zhao J."/>
        </authorList>
    </citation>
    <scope>NUCLEOTIDE SEQUENCE [LARGE SCALE GENOMIC DNA]</scope>
    <source>
        <strain evidence="4 5">S-15</strain>
    </source>
</reference>
<feature type="signal peptide" evidence="2">
    <location>
        <begin position="1"/>
        <end position="18"/>
    </location>
</feature>
<name>A0A6N9NQJ0_9FLAO</name>
<evidence type="ECO:0000259" key="3">
    <source>
        <dbReference type="Pfam" id="PF18962"/>
    </source>
</evidence>
<dbReference type="Pfam" id="PF18962">
    <property type="entry name" value="Por_Secre_tail"/>
    <property type="match status" value="1"/>
</dbReference>
<protein>
    <submittedName>
        <fullName evidence="4">T9SS type A sorting domain-containing protein</fullName>
    </submittedName>
</protein>
<keyword evidence="5" id="KW-1185">Reference proteome</keyword>
<dbReference type="Gene3D" id="2.60.40.10">
    <property type="entry name" value="Immunoglobulins"/>
    <property type="match status" value="1"/>
</dbReference>